<name>A0ABR3G1L5_9AGAR</name>
<evidence type="ECO:0000313" key="1">
    <source>
        <dbReference type="EMBL" id="KAL0581700.1"/>
    </source>
</evidence>
<evidence type="ECO:0008006" key="3">
    <source>
        <dbReference type="Google" id="ProtNLM"/>
    </source>
</evidence>
<dbReference type="SUPFAM" id="SSF54637">
    <property type="entry name" value="Thioesterase/thiol ester dehydrase-isomerase"/>
    <property type="match status" value="1"/>
</dbReference>
<evidence type="ECO:0000313" key="2">
    <source>
        <dbReference type="Proteomes" id="UP001465976"/>
    </source>
</evidence>
<reference evidence="1 2" key="1">
    <citation type="submission" date="2024-02" db="EMBL/GenBank/DDBJ databases">
        <title>A draft genome for the cacao thread blight pathogen Marasmius crinis-equi.</title>
        <authorList>
            <person name="Cohen S.P."/>
            <person name="Baruah I.K."/>
            <person name="Amoako-Attah I."/>
            <person name="Bukari Y."/>
            <person name="Meinhardt L.W."/>
            <person name="Bailey B.A."/>
        </authorList>
    </citation>
    <scope>NUCLEOTIDE SEQUENCE [LARGE SCALE GENOMIC DNA]</scope>
    <source>
        <strain evidence="1 2">GH-76</strain>
    </source>
</reference>
<dbReference type="PANTHER" id="PTHR28152">
    <property type="entry name" value="HYDROXYACYL-THIOESTER DEHYDRATASE TYPE 2, MITOCHONDRIAL"/>
    <property type="match status" value="1"/>
</dbReference>
<sequence>PLGYGHHLAFFHPLAPESELRSDGTENDFGPPEPFTRRMWAGGKMAWNPSIPLLVGEKTESTWWVDSVEKKGFDKGNPMLFVNKKIEYLMIGKAEPSVIEERMHVYLSGPQAKSGPREVKGLPTATDFSYTFTPTLTTLFRFSALTWNAHLIHLDKDFAVNHEGYSERLVHGPLTALMLLEGFAYHFPRIPLKHFEYRARNPLVVGRPLAINGRQVDEKTFVLWCVDETDGTVGMTGEVELA</sequence>
<gene>
    <name evidence="1" type="ORF">V5O48_000282</name>
</gene>
<comment type="caution">
    <text evidence="1">The sequence shown here is derived from an EMBL/GenBank/DDBJ whole genome shotgun (WGS) entry which is preliminary data.</text>
</comment>
<dbReference type="PANTHER" id="PTHR28152:SF1">
    <property type="entry name" value="HYDROXYACYL-THIOESTER DEHYDRATASE TYPE 2, MITOCHONDRIAL"/>
    <property type="match status" value="1"/>
</dbReference>
<protein>
    <recommendedName>
        <fullName evidence="3">MaoC-like domain-containing protein</fullName>
    </recommendedName>
</protein>
<dbReference type="EMBL" id="JBAHYK010000005">
    <property type="protein sequence ID" value="KAL0581700.1"/>
    <property type="molecule type" value="Genomic_DNA"/>
</dbReference>
<dbReference type="InterPro" id="IPR052741">
    <property type="entry name" value="Mitochondrial_HTD2"/>
</dbReference>
<feature type="non-terminal residue" evidence="1">
    <location>
        <position position="1"/>
    </location>
</feature>
<dbReference type="InterPro" id="IPR029069">
    <property type="entry name" value="HotDog_dom_sf"/>
</dbReference>
<organism evidence="1 2">
    <name type="scientific">Marasmius crinis-equi</name>
    <dbReference type="NCBI Taxonomy" id="585013"/>
    <lineage>
        <taxon>Eukaryota</taxon>
        <taxon>Fungi</taxon>
        <taxon>Dikarya</taxon>
        <taxon>Basidiomycota</taxon>
        <taxon>Agaricomycotina</taxon>
        <taxon>Agaricomycetes</taxon>
        <taxon>Agaricomycetidae</taxon>
        <taxon>Agaricales</taxon>
        <taxon>Marasmiineae</taxon>
        <taxon>Marasmiaceae</taxon>
        <taxon>Marasmius</taxon>
    </lineage>
</organism>
<accession>A0ABR3G1L5</accession>
<dbReference type="Proteomes" id="UP001465976">
    <property type="component" value="Unassembled WGS sequence"/>
</dbReference>
<dbReference type="Gene3D" id="3.10.129.10">
    <property type="entry name" value="Hotdog Thioesterase"/>
    <property type="match status" value="1"/>
</dbReference>
<keyword evidence="2" id="KW-1185">Reference proteome</keyword>
<proteinExistence type="predicted"/>